<reference evidence="3" key="1">
    <citation type="submission" date="2022-11" db="EMBL/GenBank/DDBJ databases">
        <title>Draft genome sequence of Hoeflea poritis E7-10 and Hoeflea prorocentri PM5-8, separated from scleractinian coral Porites lutea and marine dinoflagellate.</title>
        <authorList>
            <person name="Zhang G."/>
            <person name="Wei Q."/>
            <person name="Cai L."/>
        </authorList>
    </citation>
    <scope>NUCLEOTIDE SEQUENCE</scope>
    <source>
        <strain evidence="3">PM5-8</strain>
    </source>
</reference>
<keyword evidence="2" id="KW-0067">ATP-binding</keyword>
<evidence type="ECO:0000256" key="1">
    <source>
        <dbReference type="ARBA" id="ARBA00022741"/>
    </source>
</evidence>
<comment type="caution">
    <text evidence="3">The sequence shown here is derived from an EMBL/GenBank/DDBJ whole genome shotgun (WGS) entry which is preliminary data.</text>
</comment>
<name>A0A9X3ZK20_9HYPH</name>
<dbReference type="NCBIfam" id="NF040713">
    <property type="entry name" value="ZapE"/>
    <property type="match status" value="1"/>
</dbReference>
<dbReference type="GO" id="GO:0005524">
    <property type="term" value="F:ATP binding"/>
    <property type="evidence" value="ECO:0007669"/>
    <property type="project" value="UniProtKB-KW"/>
</dbReference>
<accession>A0A9X3ZK20</accession>
<dbReference type="SUPFAM" id="SSF52540">
    <property type="entry name" value="P-loop containing nucleoside triphosphate hydrolases"/>
    <property type="match status" value="1"/>
</dbReference>
<protein>
    <submittedName>
        <fullName evidence="3">Cell division protein ZapE</fullName>
    </submittedName>
</protein>
<dbReference type="GO" id="GO:0051301">
    <property type="term" value="P:cell division"/>
    <property type="evidence" value="ECO:0007669"/>
    <property type="project" value="UniProtKB-KW"/>
</dbReference>
<dbReference type="InterPro" id="IPR027417">
    <property type="entry name" value="P-loop_NTPase"/>
</dbReference>
<dbReference type="GO" id="GO:0016887">
    <property type="term" value="F:ATP hydrolysis activity"/>
    <property type="evidence" value="ECO:0007669"/>
    <property type="project" value="InterPro"/>
</dbReference>
<organism evidence="3 4">
    <name type="scientific">Hoeflea prorocentri</name>
    <dbReference type="NCBI Taxonomy" id="1922333"/>
    <lineage>
        <taxon>Bacteria</taxon>
        <taxon>Pseudomonadati</taxon>
        <taxon>Pseudomonadota</taxon>
        <taxon>Alphaproteobacteria</taxon>
        <taxon>Hyphomicrobiales</taxon>
        <taxon>Rhizobiaceae</taxon>
        <taxon>Hoeflea</taxon>
    </lineage>
</organism>
<evidence type="ECO:0000256" key="2">
    <source>
        <dbReference type="ARBA" id="ARBA00022840"/>
    </source>
</evidence>
<proteinExistence type="predicted"/>
<keyword evidence="1" id="KW-0547">Nucleotide-binding</keyword>
<dbReference type="PANTHER" id="PTHR12169:SF6">
    <property type="entry name" value="AFG1-LIKE ATPASE"/>
    <property type="match status" value="1"/>
</dbReference>
<dbReference type="Pfam" id="PF03969">
    <property type="entry name" value="AFG1_ATPase"/>
    <property type="match status" value="1"/>
</dbReference>
<dbReference type="EMBL" id="JAPJZI010000002">
    <property type="protein sequence ID" value="MDA5401215.1"/>
    <property type="molecule type" value="Genomic_DNA"/>
</dbReference>
<keyword evidence="3" id="KW-0131">Cell cycle</keyword>
<dbReference type="RefSeq" id="WP_267993210.1">
    <property type="nucleotide sequence ID" value="NZ_JAPJZI010000002.1"/>
</dbReference>
<gene>
    <name evidence="3" type="primary">zapE</name>
    <name evidence="3" type="ORF">OQ273_21765</name>
</gene>
<dbReference type="Gene3D" id="3.40.50.300">
    <property type="entry name" value="P-loop containing nucleotide triphosphate hydrolases"/>
    <property type="match status" value="1"/>
</dbReference>
<keyword evidence="3" id="KW-0132">Cell division</keyword>
<keyword evidence="4" id="KW-1185">Reference proteome</keyword>
<evidence type="ECO:0000313" key="3">
    <source>
        <dbReference type="EMBL" id="MDA5401215.1"/>
    </source>
</evidence>
<dbReference type="PANTHER" id="PTHR12169">
    <property type="entry name" value="ATPASE N2B"/>
    <property type="match status" value="1"/>
</dbReference>
<dbReference type="GO" id="GO:0005737">
    <property type="term" value="C:cytoplasm"/>
    <property type="evidence" value="ECO:0007669"/>
    <property type="project" value="TreeGrafter"/>
</dbReference>
<sequence>MSVADRITVAERYNGLAEAGDIESDDAQLELAEALDRILLEIRERRLTAKSSNLGWLFARKRKSAPAIRGLYIHGAVGRGKTMLMDLFFEQIAAERKRRVHFHDFMADVHGRIYAHRQALKRGETKQEDPIEPVASQLIAEAWVLCFDEFSVTDIADAMILSRLFEQLFKRGCVLIATSNVEPDDLYHNGLNRQLFLPFIDLLKSRVDVFSLDARTDYRLEKLQQLPVYLSPLNDETRIAMAKVWHEMTFGQIAHPNTISVKGRKIEVPLEAGGIARFSFDELCARPLAASDYHLIAHRYHTVFLENVPVMDEDRRNEAKRFINLVDMLYDAGTRLIVSAAAVPEELYISRKGPEGFEFARTASRLFEMQSVDYLSASRAAETEEHDI</sequence>
<dbReference type="Proteomes" id="UP001151234">
    <property type="component" value="Unassembled WGS sequence"/>
</dbReference>
<dbReference type="AlphaFoldDB" id="A0A9X3ZK20"/>
<dbReference type="InterPro" id="IPR005654">
    <property type="entry name" value="ATPase_AFG1-like"/>
</dbReference>
<evidence type="ECO:0000313" key="4">
    <source>
        <dbReference type="Proteomes" id="UP001151234"/>
    </source>
</evidence>